<dbReference type="Proteomes" id="UP000052232">
    <property type="component" value="Unassembled WGS sequence"/>
</dbReference>
<dbReference type="PATRIC" id="fig|1420583.3.peg.526"/>
<proteinExistence type="predicted"/>
<dbReference type="STRING" id="1420583.V473_02620"/>
<evidence type="ECO:0000313" key="2">
    <source>
        <dbReference type="Proteomes" id="UP000052232"/>
    </source>
</evidence>
<sequence length="98" mass="10424">MTIAENEGLRAEIASLLMGAGMRPVPDKLIRDIIAKVESDLVRNSSEAPHLPTPEMIAVAWDVIDKGKLAGGIKRLGPGLGVAEIWQAMTAVAPETRP</sequence>
<protein>
    <submittedName>
        <fullName evidence="1">Uncharacterized protein</fullName>
    </submittedName>
</protein>
<name>A0A0J7Y5N3_9SPHN</name>
<organism evidence="1 2">
    <name type="scientific">Sphingobium cupriresistens LL01</name>
    <dbReference type="NCBI Taxonomy" id="1420583"/>
    <lineage>
        <taxon>Bacteria</taxon>
        <taxon>Pseudomonadati</taxon>
        <taxon>Pseudomonadota</taxon>
        <taxon>Alphaproteobacteria</taxon>
        <taxon>Sphingomonadales</taxon>
        <taxon>Sphingomonadaceae</taxon>
        <taxon>Sphingobium</taxon>
    </lineage>
</organism>
<dbReference type="AlphaFoldDB" id="A0A0J7Y5N3"/>
<dbReference type="RefSeq" id="WP_066600164.1">
    <property type="nucleotide sequence ID" value="NZ_KQ130434.1"/>
</dbReference>
<comment type="caution">
    <text evidence="1">The sequence shown here is derived from an EMBL/GenBank/DDBJ whole genome shotgun (WGS) entry which is preliminary data.</text>
</comment>
<dbReference type="EMBL" id="JACT01000001">
    <property type="protein sequence ID" value="KMS58698.1"/>
    <property type="molecule type" value="Genomic_DNA"/>
</dbReference>
<gene>
    <name evidence="1" type="ORF">V473_02620</name>
</gene>
<reference evidence="1 2" key="1">
    <citation type="journal article" date="2015" name="G3 (Bethesda)">
        <title>Insights into Ongoing Evolution of the Hexachlorocyclohexane Catabolic Pathway from Comparative Genomics of Ten Sphingomonadaceae Strains.</title>
        <authorList>
            <person name="Pearce S.L."/>
            <person name="Oakeshott J.G."/>
            <person name="Pandey G."/>
        </authorList>
    </citation>
    <scope>NUCLEOTIDE SEQUENCE [LARGE SCALE GENOMIC DNA]</scope>
    <source>
        <strain evidence="1 2">LL01</strain>
    </source>
</reference>
<keyword evidence="2" id="KW-1185">Reference proteome</keyword>
<evidence type="ECO:0000313" key="1">
    <source>
        <dbReference type="EMBL" id="KMS58698.1"/>
    </source>
</evidence>
<accession>A0A0J7Y5N3</accession>